<dbReference type="InterPro" id="IPR013098">
    <property type="entry name" value="Ig_I-set"/>
</dbReference>
<reference evidence="5" key="1">
    <citation type="journal article" date="2023" name="Mol. Biol. Evol.">
        <title>Third-Generation Sequencing Reveals the Adaptive Role of the Epigenome in Three Deep-Sea Polychaetes.</title>
        <authorList>
            <person name="Perez M."/>
            <person name="Aroh O."/>
            <person name="Sun Y."/>
            <person name="Lan Y."/>
            <person name="Juniper S.K."/>
            <person name="Young C.R."/>
            <person name="Angers B."/>
            <person name="Qian P.Y."/>
        </authorList>
    </citation>
    <scope>NUCLEOTIDE SEQUENCE</scope>
    <source>
        <strain evidence="5">R07B-5</strain>
    </source>
</reference>
<dbReference type="InterPro" id="IPR036179">
    <property type="entry name" value="Ig-like_dom_sf"/>
</dbReference>
<evidence type="ECO:0000256" key="3">
    <source>
        <dbReference type="SAM" id="MobiDB-lite"/>
    </source>
</evidence>
<dbReference type="PANTHER" id="PTHR14340:SF9">
    <property type="entry name" value="FIBRONECTIN TYPE-III DOMAIN-CONTAINING PROTEIN"/>
    <property type="match status" value="1"/>
</dbReference>
<dbReference type="Proteomes" id="UP001209878">
    <property type="component" value="Unassembled WGS sequence"/>
</dbReference>
<feature type="region of interest" description="Disordered" evidence="3">
    <location>
        <begin position="288"/>
        <end position="308"/>
    </location>
</feature>
<dbReference type="InterPro" id="IPR036116">
    <property type="entry name" value="FN3_sf"/>
</dbReference>
<feature type="domain" description="Fibronectin type-III" evidence="4">
    <location>
        <begin position="111"/>
        <end position="204"/>
    </location>
</feature>
<dbReference type="PRINTS" id="PR00014">
    <property type="entry name" value="FNTYPEIII"/>
</dbReference>
<keyword evidence="1" id="KW-0677">Repeat</keyword>
<protein>
    <recommendedName>
        <fullName evidence="4">Fibronectin type-III domain-containing protein</fullName>
    </recommendedName>
</protein>
<proteinExistence type="predicted"/>
<accession>A0AAD9ITA1</accession>
<dbReference type="FunFam" id="2.60.40.10:FF:000034">
    <property type="entry name" value="Titin isoform A"/>
    <property type="match status" value="1"/>
</dbReference>
<gene>
    <name evidence="5" type="ORF">NP493_5930g00003</name>
</gene>
<dbReference type="FunFam" id="2.60.40.10:FF:000003">
    <property type="entry name" value="Titin isoform E"/>
    <property type="match status" value="1"/>
</dbReference>
<dbReference type="AlphaFoldDB" id="A0AAD9ITA1"/>
<dbReference type="Pfam" id="PF07679">
    <property type="entry name" value="I-set"/>
    <property type="match status" value="1"/>
</dbReference>
<dbReference type="PANTHER" id="PTHR14340">
    <property type="entry name" value="MICROFIBRIL-ASSOCIATED GLYCOPROTEIN 3"/>
    <property type="match status" value="1"/>
</dbReference>
<evidence type="ECO:0000259" key="4">
    <source>
        <dbReference type="PROSITE" id="PS50853"/>
    </source>
</evidence>
<organism evidence="5 6">
    <name type="scientific">Ridgeia piscesae</name>
    <name type="common">Tubeworm</name>
    <dbReference type="NCBI Taxonomy" id="27915"/>
    <lineage>
        <taxon>Eukaryota</taxon>
        <taxon>Metazoa</taxon>
        <taxon>Spiralia</taxon>
        <taxon>Lophotrochozoa</taxon>
        <taxon>Annelida</taxon>
        <taxon>Polychaeta</taxon>
        <taxon>Sedentaria</taxon>
        <taxon>Canalipalpata</taxon>
        <taxon>Sabellida</taxon>
        <taxon>Siboglinidae</taxon>
        <taxon>Ridgeia</taxon>
    </lineage>
</organism>
<dbReference type="EMBL" id="JAODUO010005921">
    <property type="protein sequence ID" value="KAK2140178.1"/>
    <property type="molecule type" value="Genomic_DNA"/>
</dbReference>
<dbReference type="InterPro" id="IPR003961">
    <property type="entry name" value="FN3_dom"/>
</dbReference>
<dbReference type="PROSITE" id="PS50853">
    <property type="entry name" value="FN3"/>
    <property type="match status" value="2"/>
</dbReference>
<evidence type="ECO:0000313" key="5">
    <source>
        <dbReference type="EMBL" id="KAK2140178.1"/>
    </source>
</evidence>
<keyword evidence="2" id="KW-0393">Immunoglobulin domain</keyword>
<dbReference type="SMART" id="SM00060">
    <property type="entry name" value="FN3"/>
    <property type="match status" value="2"/>
</dbReference>
<name>A0AAD9ITA1_RIDPI</name>
<evidence type="ECO:0000256" key="2">
    <source>
        <dbReference type="ARBA" id="ARBA00023319"/>
    </source>
</evidence>
<evidence type="ECO:0000256" key="1">
    <source>
        <dbReference type="ARBA" id="ARBA00022737"/>
    </source>
</evidence>
<dbReference type="CDD" id="cd00063">
    <property type="entry name" value="FN3"/>
    <property type="match status" value="2"/>
</dbReference>
<dbReference type="SUPFAM" id="SSF48726">
    <property type="entry name" value="Immunoglobulin"/>
    <property type="match status" value="1"/>
</dbReference>
<feature type="domain" description="Fibronectin type-III" evidence="4">
    <location>
        <begin position="210"/>
        <end position="305"/>
    </location>
</feature>
<dbReference type="SUPFAM" id="SSF49265">
    <property type="entry name" value="Fibronectin type III"/>
    <property type="match status" value="1"/>
</dbReference>
<evidence type="ECO:0000313" key="6">
    <source>
        <dbReference type="Proteomes" id="UP001209878"/>
    </source>
</evidence>
<keyword evidence="6" id="KW-1185">Reference proteome</keyword>
<comment type="caution">
    <text evidence="5">The sequence shown here is derived from an EMBL/GenBank/DDBJ whole genome shotgun (WGS) entry which is preliminary data.</text>
</comment>
<dbReference type="Gene3D" id="2.60.40.10">
    <property type="entry name" value="Immunoglobulins"/>
    <property type="match status" value="3"/>
</dbReference>
<sequence>MDEADYTVRVKSIKSTANLCIQGYAGAEGRPVDIRRNTYSSNPQPKVTWQFNSGPVPITRNLTVDTIRNMTSLCIGHAQAKNAGKYSVSLENPYGKETLTLKVVVLCRPGAPQDFAVTSVAENHVTLKWSPPESDGGREITGYIVEKRDPHRRGYTQVGRTGACEFKVTRLVAGNEYVFQVSAENQVGVGEPAELSHGVVAKSPFVVPDAPASPQVTDVFKDSLSLSWQPPTKDGGSAVTGYHIERRSATSKRWVFITREPVRETTFAVRDLYEDTQYEFRVSAENKAGCGQPSLPSMPVLTRDPWGE</sequence>
<dbReference type="Pfam" id="PF00041">
    <property type="entry name" value="fn3"/>
    <property type="match status" value="2"/>
</dbReference>
<dbReference type="InterPro" id="IPR013783">
    <property type="entry name" value="Ig-like_fold"/>
</dbReference>